<organism evidence="1 2">
    <name type="scientific">Leyella stercorea DSM 18206</name>
    <dbReference type="NCBI Taxonomy" id="1002367"/>
    <lineage>
        <taxon>Bacteria</taxon>
        <taxon>Pseudomonadati</taxon>
        <taxon>Bacteroidota</taxon>
        <taxon>Bacteroidia</taxon>
        <taxon>Bacteroidales</taxon>
        <taxon>Prevotellaceae</taxon>
        <taxon>Leyella</taxon>
    </lineage>
</organism>
<reference evidence="1 2" key="1">
    <citation type="submission" date="2011-08" db="EMBL/GenBank/DDBJ databases">
        <authorList>
            <person name="Weinstock G."/>
            <person name="Sodergren E."/>
            <person name="Clifton S."/>
            <person name="Fulton L."/>
            <person name="Fulton B."/>
            <person name="Courtney L."/>
            <person name="Fronick C."/>
            <person name="Harrison M."/>
            <person name="Strong C."/>
            <person name="Farmer C."/>
            <person name="Delahaunty K."/>
            <person name="Markovic C."/>
            <person name="Hall O."/>
            <person name="Minx P."/>
            <person name="Tomlinson C."/>
            <person name="Mitreva M."/>
            <person name="Hou S."/>
            <person name="Chen J."/>
            <person name="Wollam A."/>
            <person name="Pepin K.H."/>
            <person name="Johnson M."/>
            <person name="Bhonagiri V."/>
            <person name="Zhang X."/>
            <person name="Suruliraj S."/>
            <person name="Warren W."/>
            <person name="Chinwalla A."/>
            <person name="Mardis E.R."/>
            <person name="Wilson R.K."/>
        </authorList>
    </citation>
    <scope>NUCLEOTIDE SEQUENCE [LARGE SCALE GENOMIC DNA]</scope>
    <source>
        <strain evidence="1 2">DSM 18206</strain>
    </source>
</reference>
<dbReference type="AlphaFoldDB" id="G6AVG2"/>
<evidence type="ECO:0000313" key="1">
    <source>
        <dbReference type="EMBL" id="EHJ41589.1"/>
    </source>
</evidence>
<gene>
    <name evidence="1" type="ORF">HMPREF0673_00597</name>
</gene>
<proteinExistence type="predicted"/>
<dbReference type="EMBL" id="AFZZ01000056">
    <property type="protein sequence ID" value="EHJ41589.1"/>
    <property type="molecule type" value="Genomic_DNA"/>
</dbReference>
<accession>G6AVG2</accession>
<protein>
    <submittedName>
        <fullName evidence="1">Uncharacterized protein</fullName>
    </submittedName>
</protein>
<dbReference type="HOGENOM" id="CLU_2619122_0_0_10"/>
<dbReference type="Proteomes" id="UP000004407">
    <property type="component" value="Unassembled WGS sequence"/>
</dbReference>
<name>G6AVG2_9BACT</name>
<comment type="caution">
    <text evidence="1">The sequence shown here is derived from an EMBL/GenBank/DDBJ whole genome shotgun (WGS) entry which is preliminary data.</text>
</comment>
<evidence type="ECO:0000313" key="2">
    <source>
        <dbReference type="Proteomes" id="UP000004407"/>
    </source>
</evidence>
<sequence length="78" mass="9048">MVSLSTADVFFSVHPEDEKQTMPTKIASTTNKTDFLILQSIQLTGFTKPSNFWQKYNFISINFFIRLKNITFAMIFIC</sequence>